<dbReference type="GO" id="GO:0000155">
    <property type="term" value="F:phosphorelay sensor kinase activity"/>
    <property type="evidence" value="ECO:0007669"/>
    <property type="project" value="TreeGrafter"/>
</dbReference>
<sequence>MTETFTFYNTQSESPYQLQLDVINTLVVDADDHVWLGTAGEGLEVLSPKEGIVALYNLSDGVSGMNSDWITHLYQDSFNRIWVGSWKGALTLIDQKTNQVRSWSASYFDLDIPHFSPFSLVENEKGDFWLGLWEGGLVHLTLLGDSLAVRQHLMPPSSGLISDVIYDLIIDHNENLWVGTPFGLDLMTDPDSRQPGYRLFKNAPGIHQISHDEAYTLLCDASGLIWVGTSGGGVNILDDKVQLFSPLSLPEVSPNFQSQSVTAFTKAPNNDLLIGVRSLGFGRYHVDNQSFVQYTSLPEYDGLPADINTVNCFYWDGSDHLWLGTRYMGLIKYDPASGRSVVINKDVSEYDFAAREISVIHPDHLGNLWVGTENGLYKMVQYDPNNFLGFNILHYEHMADNPKSLSSNRISAILQDHNDTLWIATYDHGINKLVSDIRTHFPLVFERISASDKARNGLITDNINTLFEDRDHHLWIGSGGGGLFKRANSDHHFVSYDPTYREISSTIYNRMQQGICG</sequence>
<dbReference type="EMBL" id="BAZW01000001">
    <property type="protein sequence ID" value="GAO28061.1"/>
    <property type="molecule type" value="Genomic_DNA"/>
</dbReference>
<proteinExistence type="predicted"/>
<dbReference type="RefSeq" id="WP_062121968.1">
    <property type="nucleotide sequence ID" value="NZ_BAZW01000001.1"/>
</dbReference>
<dbReference type="AlphaFoldDB" id="A0A0E9LSE1"/>
<evidence type="ECO:0000256" key="1">
    <source>
        <dbReference type="ARBA" id="ARBA00022553"/>
    </source>
</evidence>
<gene>
    <name evidence="2" type="ORF">JCM15548_119</name>
</gene>
<dbReference type="PANTHER" id="PTHR43547">
    <property type="entry name" value="TWO-COMPONENT HISTIDINE KINASE"/>
    <property type="match status" value="1"/>
</dbReference>
<comment type="caution">
    <text evidence="2">The sequence shown here is derived from an EMBL/GenBank/DDBJ whole genome shotgun (WGS) entry which is preliminary data.</text>
</comment>
<evidence type="ECO:0000313" key="3">
    <source>
        <dbReference type="Proteomes" id="UP000032900"/>
    </source>
</evidence>
<evidence type="ECO:0000313" key="2">
    <source>
        <dbReference type="EMBL" id="GAO28061.1"/>
    </source>
</evidence>
<keyword evidence="3" id="KW-1185">Reference proteome</keyword>
<dbReference type="InterPro" id="IPR015943">
    <property type="entry name" value="WD40/YVTN_repeat-like_dom_sf"/>
</dbReference>
<name>A0A0E9LSE1_9BACT</name>
<dbReference type="OrthoDB" id="9797097at2"/>
<protein>
    <submittedName>
        <fullName evidence="2">Two-component system sensor histidine kinase/response regulator, hybrid</fullName>
    </submittedName>
</protein>
<keyword evidence="2" id="KW-0418">Kinase</keyword>
<dbReference type="Pfam" id="PF07494">
    <property type="entry name" value="Reg_prop"/>
    <property type="match status" value="4"/>
</dbReference>
<keyword evidence="2" id="KW-0808">Transferase</keyword>
<dbReference type="Proteomes" id="UP000032900">
    <property type="component" value="Unassembled WGS sequence"/>
</dbReference>
<dbReference type="InterPro" id="IPR011110">
    <property type="entry name" value="Reg_prop"/>
</dbReference>
<organism evidence="2 3">
    <name type="scientific">Geofilum rubicundum JCM 15548</name>
    <dbReference type="NCBI Taxonomy" id="1236989"/>
    <lineage>
        <taxon>Bacteria</taxon>
        <taxon>Pseudomonadati</taxon>
        <taxon>Bacteroidota</taxon>
        <taxon>Bacteroidia</taxon>
        <taxon>Marinilabiliales</taxon>
        <taxon>Marinilabiliaceae</taxon>
        <taxon>Geofilum</taxon>
    </lineage>
</organism>
<accession>A0A0E9LSE1</accession>
<reference evidence="2 3" key="1">
    <citation type="journal article" date="2015" name="Microbes Environ.">
        <title>Distribution and evolution of nitrogen fixation genes in the phylum bacteroidetes.</title>
        <authorList>
            <person name="Inoue J."/>
            <person name="Oshima K."/>
            <person name="Suda W."/>
            <person name="Sakamoto M."/>
            <person name="Iino T."/>
            <person name="Noda S."/>
            <person name="Hongoh Y."/>
            <person name="Hattori M."/>
            <person name="Ohkuma M."/>
        </authorList>
    </citation>
    <scope>NUCLEOTIDE SEQUENCE [LARGE SCALE GENOMIC DNA]</scope>
    <source>
        <strain evidence="2">JCM 15548</strain>
    </source>
</reference>
<dbReference type="Gene3D" id="2.130.10.10">
    <property type="entry name" value="YVTN repeat-like/Quinoprotein amine dehydrogenase"/>
    <property type="match status" value="2"/>
</dbReference>
<dbReference type="SUPFAM" id="SSF63829">
    <property type="entry name" value="Calcium-dependent phosphotriesterase"/>
    <property type="match status" value="2"/>
</dbReference>
<keyword evidence="1" id="KW-0597">Phosphoprotein</keyword>
<dbReference type="PANTHER" id="PTHR43547:SF2">
    <property type="entry name" value="HYBRID SIGNAL TRANSDUCTION HISTIDINE KINASE C"/>
    <property type="match status" value="1"/>
</dbReference>
<dbReference type="STRING" id="1236989.JCM15548_119"/>